<dbReference type="AlphaFoldDB" id="K0K182"/>
<keyword evidence="3" id="KW-1185">Reference proteome</keyword>
<dbReference type="STRING" id="1179773.BN6_67580"/>
<gene>
    <name evidence="2" type="ordered locus">BN6_67580</name>
</gene>
<feature type="transmembrane region" description="Helical" evidence="1">
    <location>
        <begin position="6"/>
        <end position="24"/>
    </location>
</feature>
<evidence type="ECO:0000313" key="2">
    <source>
        <dbReference type="EMBL" id="CCH33995.1"/>
    </source>
</evidence>
<dbReference type="HOGENOM" id="CLU_221481_0_0_11"/>
<sequence>MADLAYALLLIGVFVLLALGVRGLEKL</sequence>
<dbReference type="EMBL" id="HE804045">
    <property type="protein sequence ID" value="CCH33995.1"/>
    <property type="molecule type" value="Genomic_DNA"/>
</dbReference>
<organism evidence="2 3">
    <name type="scientific">Saccharothrix espanaensis (strain ATCC 51144 / DSM 44229 / JCM 9112 / NBRC 15066 / NRRL 15764)</name>
    <dbReference type="NCBI Taxonomy" id="1179773"/>
    <lineage>
        <taxon>Bacteria</taxon>
        <taxon>Bacillati</taxon>
        <taxon>Actinomycetota</taxon>
        <taxon>Actinomycetes</taxon>
        <taxon>Pseudonocardiales</taxon>
        <taxon>Pseudonocardiaceae</taxon>
        <taxon>Saccharothrix</taxon>
    </lineage>
</organism>
<keyword evidence="1" id="KW-0472">Membrane</keyword>
<dbReference type="KEGG" id="sesp:BN6_67580"/>
<accession>K0K182</accession>
<protein>
    <submittedName>
        <fullName evidence="2">Putative membrane protein</fullName>
    </submittedName>
</protein>
<evidence type="ECO:0000256" key="1">
    <source>
        <dbReference type="SAM" id="Phobius"/>
    </source>
</evidence>
<dbReference type="Proteomes" id="UP000006281">
    <property type="component" value="Chromosome"/>
</dbReference>
<name>K0K182_SACES</name>
<proteinExistence type="predicted"/>
<reference evidence="2 3" key="1">
    <citation type="journal article" date="2012" name="BMC Genomics">
        <title>Complete genome sequence of Saccharothrix espanaensis DSM 44229T and comparison to the other completely sequenced Pseudonocardiaceae.</title>
        <authorList>
            <person name="Strobel T."/>
            <person name="Al-Dilaimi A."/>
            <person name="Blom J."/>
            <person name="Gessner A."/>
            <person name="Kalinowski J."/>
            <person name="Luzhetska M."/>
            <person name="Puhler A."/>
            <person name="Szczepanowski R."/>
            <person name="Bechthold A."/>
            <person name="Ruckert C."/>
        </authorList>
    </citation>
    <scope>NUCLEOTIDE SEQUENCE [LARGE SCALE GENOMIC DNA]</scope>
    <source>
        <strain evidence="3">ATCC 51144 / DSM 44229 / JCM 9112 / NBRC 15066 / NRRL 15764</strain>
    </source>
</reference>
<evidence type="ECO:0000313" key="3">
    <source>
        <dbReference type="Proteomes" id="UP000006281"/>
    </source>
</evidence>
<keyword evidence="1" id="KW-0812">Transmembrane</keyword>
<keyword evidence="1" id="KW-1133">Transmembrane helix</keyword>